<feature type="coiled-coil region" evidence="1">
    <location>
        <begin position="87"/>
        <end position="114"/>
    </location>
</feature>
<feature type="domain" description="Glucosamine/galactosamine-6-phosphate isomerase" evidence="2">
    <location>
        <begin position="24"/>
        <end position="164"/>
    </location>
</feature>
<sequence>MKKQTLSLNECKTYFNNKLKKYSGRYINFMISGGSICNVLSNLLELEENKIDSSKWNIYFTDERIDKDNTNFKTAHNLLCKIKPQKINQMAMDYDNLEAERQRYEDLIKNVNIDIAIMGIGYNGHICSIWPNDKSIESDKYVLNVEVNDEFTRRQTITPKFINEKITELIFFIPLKDGKRKEFSEPDKSIKDKLNIKYEIVLQKLE</sequence>
<dbReference type="PANTHER" id="PTHR11054">
    <property type="entry name" value="6-PHOSPHOGLUCONOLACTONASE"/>
    <property type="match status" value="1"/>
</dbReference>
<dbReference type="PANTHER" id="PTHR11054:SF0">
    <property type="entry name" value="6-PHOSPHOGLUCONOLACTONASE"/>
    <property type="match status" value="1"/>
</dbReference>
<dbReference type="EMBL" id="LTAI01000180">
    <property type="protein sequence ID" value="ORD99493.1"/>
    <property type="molecule type" value="Genomic_DNA"/>
</dbReference>
<dbReference type="InterPro" id="IPR039104">
    <property type="entry name" value="6PGL"/>
</dbReference>
<dbReference type="Gene3D" id="3.40.50.1360">
    <property type="match status" value="1"/>
</dbReference>
<evidence type="ECO:0000313" key="4">
    <source>
        <dbReference type="Proteomes" id="UP000192501"/>
    </source>
</evidence>
<dbReference type="InterPro" id="IPR018321">
    <property type="entry name" value="Glucosamine6P_isomerase_CS"/>
</dbReference>
<dbReference type="GO" id="GO:0005975">
    <property type="term" value="P:carbohydrate metabolic process"/>
    <property type="evidence" value="ECO:0007669"/>
    <property type="project" value="InterPro"/>
</dbReference>
<proteinExistence type="predicted"/>
<dbReference type="GO" id="GO:0004342">
    <property type="term" value="F:glucosamine-6-phosphate deaminase activity"/>
    <property type="evidence" value="ECO:0007669"/>
    <property type="project" value="InterPro"/>
</dbReference>
<dbReference type="Proteomes" id="UP000192501">
    <property type="component" value="Unassembled WGS sequence"/>
</dbReference>
<comment type="caution">
    <text evidence="3">The sequence shown here is derived from an EMBL/GenBank/DDBJ whole genome shotgun (WGS) entry which is preliminary data.</text>
</comment>
<dbReference type="SUPFAM" id="SSF100950">
    <property type="entry name" value="NagB/RpiA/CoA transferase-like"/>
    <property type="match status" value="1"/>
</dbReference>
<evidence type="ECO:0000313" key="3">
    <source>
        <dbReference type="EMBL" id="ORD99493.1"/>
    </source>
</evidence>
<gene>
    <name evidence="3" type="primary">SOL3</name>
    <name evidence="3" type="ORF">A0H76_763</name>
</gene>
<dbReference type="Pfam" id="PF01182">
    <property type="entry name" value="Glucosamine_iso"/>
    <property type="match status" value="1"/>
</dbReference>
<evidence type="ECO:0000256" key="1">
    <source>
        <dbReference type="SAM" id="Coils"/>
    </source>
</evidence>
<dbReference type="VEuPathDB" id="MicrosporidiaDB:HERIO_1084"/>
<evidence type="ECO:0000259" key="2">
    <source>
        <dbReference type="Pfam" id="PF01182"/>
    </source>
</evidence>
<dbReference type="InterPro" id="IPR037171">
    <property type="entry name" value="NagB/RpiA_transferase-like"/>
</dbReference>
<protein>
    <submittedName>
        <fullName evidence="3">SOL3</fullName>
    </submittedName>
</protein>
<dbReference type="VEuPathDB" id="MicrosporidiaDB:A0H76_763"/>
<organism evidence="3 4">
    <name type="scientific">Hepatospora eriocheir</name>
    <dbReference type="NCBI Taxonomy" id="1081669"/>
    <lineage>
        <taxon>Eukaryota</taxon>
        <taxon>Fungi</taxon>
        <taxon>Fungi incertae sedis</taxon>
        <taxon>Microsporidia</taxon>
        <taxon>Hepatosporidae</taxon>
        <taxon>Hepatospora</taxon>
    </lineage>
</organism>
<dbReference type="GO" id="GO:0006044">
    <property type="term" value="P:N-acetylglucosamine metabolic process"/>
    <property type="evidence" value="ECO:0007669"/>
    <property type="project" value="InterPro"/>
</dbReference>
<reference evidence="3 4" key="1">
    <citation type="journal article" date="2017" name="Environ. Microbiol.">
        <title>Decay of the glycolytic pathway and adaptation to intranuclear parasitism within Enterocytozoonidae microsporidia.</title>
        <authorList>
            <person name="Wiredu Boakye D."/>
            <person name="Jaroenlak P."/>
            <person name="Prachumwat A."/>
            <person name="Williams T.A."/>
            <person name="Bateman K.S."/>
            <person name="Itsathitphaisarn O."/>
            <person name="Sritunyalucksana K."/>
            <person name="Paszkiewicz K.H."/>
            <person name="Moore K.A."/>
            <person name="Stentiford G.D."/>
            <person name="Williams B.A."/>
        </authorList>
    </citation>
    <scope>NUCLEOTIDE SEQUENCE [LARGE SCALE GENOMIC DNA]</scope>
    <source>
        <strain evidence="4">canceri</strain>
    </source>
</reference>
<keyword evidence="1" id="KW-0175">Coiled coil</keyword>
<dbReference type="InterPro" id="IPR006148">
    <property type="entry name" value="Glc/Gal-6P_isomerase"/>
</dbReference>
<dbReference type="PROSITE" id="PS01161">
    <property type="entry name" value="GLC_GALNAC_ISOMERASE"/>
    <property type="match status" value="1"/>
</dbReference>
<name>A0A1X0QIA2_9MICR</name>
<dbReference type="AlphaFoldDB" id="A0A1X0QIA2"/>
<accession>A0A1X0QIA2</accession>